<dbReference type="STRING" id="68895.RR42_m0068"/>
<sequence length="242" mass="26711">MTKRTLLGMLTPSSNTALEPITSAMVSGLPNVSAHFSRFTVTEISLRDQALGQFDLDKIIGAAKLLADARVDVIAWNGTSSGWLGFEKDQALCRQITEATGIPATTSVLALNEILEKTGAHDFGLVTPYLDDVQQRIVQNYKHNGFRCTAERHLDLHVNYSFAEVEEDTIRRMVREVAQHKPSAITTFCTNLRAAHLVQALEAETGIPVYDTISTVVWKSLRLAGVDTRALRGWGRLFAEVE</sequence>
<dbReference type="InterPro" id="IPR053714">
    <property type="entry name" value="Iso_Racemase_Enz_sf"/>
</dbReference>
<proteinExistence type="predicted"/>
<reference evidence="1 2" key="1">
    <citation type="journal article" date="2015" name="Genome Announc.">
        <title>Complete Genome Sequence of Cupriavidus basilensis 4G11, Isolated from the Oak Ridge Field Research Center Site.</title>
        <authorList>
            <person name="Ray J."/>
            <person name="Waters R.J."/>
            <person name="Skerker J.M."/>
            <person name="Kuehl J.V."/>
            <person name="Price M.N."/>
            <person name="Huang J."/>
            <person name="Chakraborty R."/>
            <person name="Arkin A.P."/>
            <person name="Deutschbauer A."/>
        </authorList>
    </citation>
    <scope>NUCLEOTIDE SEQUENCE [LARGE SCALE GENOMIC DNA]</scope>
    <source>
        <strain evidence="1">4G11</strain>
    </source>
</reference>
<dbReference type="Gene3D" id="3.40.50.12500">
    <property type="match status" value="1"/>
</dbReference>
<dbReference type="Pfam" id="PF17645">
    <property type="entry name" value="Amdase"/>
    <property type="match status" value="1"/>
</dbReference>
<dbReference type="KEGG" id="cbw:RR42_m0068"/>
<gene>
    <name evidence="1" type="ORF">RR42_m0068</name>
</gene>
<dbReference type="PANTHER" id="PTHR40267">
    <property type="entry name" value="BLR3294 PROTEIN"/>
    <property type="match status" value="1"/>
</dbReference>
<dbReference type="InterPro" id="IPR026286">
    <property type="entry name" value="MaiA/AMDase"/>
</dbReference>
<dbReference type="AlphaFoldDB" id="A0A0C4Y3W2"/>
<evidence type="ECO:0000313" key="1">
    <source>
        <dbReference type="EMBL" id="AJG17483.1"/>
    </source>
</evidence>
<keyword evidence="2" id="KW-1185">Reference proteome</keyword>
<dbReference type="RefSeq" id="WP_043342715.1">
    <property type="nucleotide sequence ID" value="NZ_CP010536.1"/>
</dbReference>
<dbReference type="OrthoDB" id="6836758at2"/>
<dbReference type="Proteomes" id="UP000031843">
    <property type="component" value="Chromosome main"/>
</dbReference>
<dbReference type="PIRSF" id="PIRSF015736">
    <property type="entry name" value="MI"/>
    <property type="match status" value="1"/>
</dbReference>
<dbReference type="PANTHER" id="PTHR40267:SF1">
    <property type="entry name" value="BLR3294 PROTEIN"/>
    <property type="match status" value="1"/>
</dbReference>
<organism evidence="1 2">
    <name type="scientific">Cupriavidus basilensis</name>
    <dbReference type="NCBI Taxonomy" id="68895"/>
    <lineage>
        <taxon>Bacteria</taxon>
        <taxon>Pseudomonadati</taxon>
        <taxon>Pseudomonadota</taxon>
        <taxon>Betaproteobacteria</taxon>
        <taxon>Burkholderiales</taxon>
        <taxon>Burkholderiaceae</taxon>
        <taxon>Cupriavidus</taxon>
    </lineage>
</organism>
<protein>
    <submittedName>
        <fullName evidence="1">Maleate cis-trans isomerase</fullName>
    </submittedName>
</protein>
<dbReference type="EMBL" id="CP010536">
    <property type="protein sequence ID" value="AJG17483.1"/>
    <property type="molecule type" value="Genomic_DNA"/>
</dbReference>
<keyword evidence="1" id="KW-0413">Isomerase</keyword>
<evidence type="ECO:0000313" key="2">
    <source>
        <dbReference type="Proteomes" id="UP000031843"/>
    </source>
</evidence>
<accession>A0A0C4Y3W2</accession>
<dbReference type="GO" id="GO:0016853">
    <property type="term" value="F:isomerase activity"/>
    <property type="evidence" value="ECO:0007669"/>
    <property type="project" value="UniProtKB-KW"/>
</dbReference>
<name>A0A0C4Y3W2_9BURK</name>